<organism evidence="1 2">
    <name type="scientific">Galerina marginata (strain CBS 339.88)</name>
    <dbReference type="NCBI Taxonomy" id="685588"/>
    <lineage>
        <taxon>Eukaryota</taxon>
        <taxon>Fungi</taxon>
        <taxon>Dikarya</taxon>
        <taxon>Basidiomycota</taxon>
        <taxon>Agaricomycotina</taxon>
        <taxon>Agaricomycetes</taxon>
        <taxon>Agaricomycetidae</taxon>
        <taxon>Agaricales</taxon>
        <taxon>Agaricineae</taxon>
        <taxon>Strophariaceae</taxon>
        <taxon>Galerina</taxon>
    </lineage>
</organism>
<accession>A0A067TAU2</accession>
<name>A0A067TAU2_GALM3</name>
<proteinExistence type="predicted"/>
<gene>
    <name evidence="1" type="ORF">GALMADRAFT_223221</name>
</gene>
<sequence>MPPGAISLLPHRWTVERIIGGAERLSRYPPDVPCYLSPRLQCRRWCRIWGAVELPNIFYCDSDIRIVNRKPPTWKDMLTGIGKAAEVPFISAHFRDLASVSAAFRQSGLGSDEDYSVLYRDSSELLRPSSIFLPRYIAINIHGTTTEFLPGNLKNIQQT</sequence>
<dbReference type="Proteomes" id="UP000027222">
    <property type="component" value="Unassembled WGS sequence"/>
</dbReference>
<protein>
    <submittedName>
        <fullName evidence="1">Uncharacterized protein</fullName>
    </submittedName>
</protein>
<dbReference type="EMBL" id="KL142372">
    <property type="protein sequence ID" value="KDR80340.1"/>
    <property type="molecule type" value="Genomic_DNA"/>
</dbReference>
<evidence type="ECO:0000313" key="1">
    <source>
        <dbReference type="EMBL" id="KDR80340.1"/>
    </source>
</evidence>
<reference evidence="2" key="1">
    <citation type="journal article" date="2014" name="Proc. Natl. Acad. Sci. U.S.A.">
        <title>Extensive sampling of basidiomycete genomes demonstrates inadequacy of the white-rot/brown-rot paradigm for wood decay fungi.</title>
        <authorList>
            <person name="Riley R."/>
            <person name="Salamov A.A."/>
            <person name="Brown D.W."/>
            <person name="Nagy L.G."/>
            <person name="Floudas D."/>
            <person name="Held B.W."/>
            <person name="Levasseur A."/>
            <person name="Lombard V."/>
            <person name="Morin E."/>
            <person name="Otillar R."/>
            <person name="Lindquist E.A."/>
            <person name="Sun H."/>
            <person name="LaButti K.M."/>
            <person name="Schmutz J."/>
            <person name="Jabbour D."/>
            <person name="Luo H."/>
            <person name="Baker S.E."/>
            <person name="Pisabarro A.G."/>
            <person name="Walton J.D."/>
            <person name="Blanchette R.A."/>
            <person name="Henrissat B."/>
            <person name="Martin F."/>
            <person name="Cullen D."/>
            <person name="Hibbett D.S."/>
            <person name="Grigoriev I.V."/>
        </authorList>
    </citation>
    <scope>NUCLEOTIDE SEQUENCE [LARGE SCALE GENOMIC DNA]</scope>
    <source>
        <strain evidence="2">CBS 339.88</strain>
    </source>
</reference>
<dbReference type="AlphaFoldDB" id="A0A067TAU2"/>
<keyword evidence="2" id="KW-1185">Reference proteome</keyword>
<evidence type="ECO:0000313" key="2">
    <source>
        <dbReference type="Proteomes" id="UP000027222"/>
    </source>
</evidence>
<dbReference type="HOGENOM" id="CLU_1660905_0_0_1"/>